<gene>
    <name evidence="1" type="ORF">ACFFVB_18650</name>
</gene>
<dbReference type="EMBL" id="JBHMEZ010000032">
    <property type="protein sequence ID" value="MFB9055106.1"/>
    <property type="molecule type" value="Genomic_DNA"/>
</dbReference>
<dbReference type="Proteomes" id="UP001589605">
    <property type="component" value="Unassembled WGS sequence"/>
</dbReference>
<protein>
    <submittedName>
        <fullName evidence="1">Uncharacterized protein</fullName>
    </submittedName>
</protein>
<comment type="caution">
    <text evidence="1">The sequence shown here is derived from an EMBL/GenBank/DDBJ whole genome shotgun (WGS) entry which is preliminary data.</text>
</comment>
<proteinExistence type="predicted"/>
<evidence type="ECO:0000313" key="1">
    <source>
        <dbReference type="EMBL" id="MFB9055106.1"/>
    </source>
</evidence>
<reference evidence="1 2" key="1">
    <citation type="submission" date="2024-09" db="EMBL/GenBank/DDBJ databases">
        <authorList>
            <person name="Sun Q."/>
            <person name="Mori K."/>
        </authorList>
    </citation>
    <scope>NUCLEOTIDE SEQUENCE [LARGE SCALE GENOMIC DNA]</scope>
    <source>
        <strain evidence="1 2">CECT 8286</strain>
    </source>
</reference>
<dbReference type="RefSeq" id="WP_382384819.1">
    <property type="nucleotide sequence ID" value="NZ_JBHMEZ010000032.1"/>
</dbReference>
<organism evidence="1 2">
    <name type="scientific">Formosa undariae</name>
    <dbReference type="NCBI Taxonomy" id="1325436"/>
    <lineage>
        <taxon>Bacteria</taxon>
        <taxon>Pseudomonadati</taxon>
        <taxon>Bacteroidota</taxon>
        <taxon>Flavobacteriia</taxon>
        <taxon>Flavobacteriales</taxon>
        <taxon>Flavobacteriaceae</taxon>
        <taxon>Formosa</taxon>
    </lineage>
</organism>
<sequence length="217" mass="24537">MINKTSKTFTITSATGHFDIHVKLNDTLVFSSIQYADLDIIIDASVIANKAILVNLEEFVNTLDEVVVGKVLTGNLMLDIGSSTVESEINFYNVGITGYTGRRNTQTERRLHEATSGGGVVGLNPIINALTGRTKMLKNHVKLERNDALINKIRQRLSDDFFCEHPLDEFKHMDFWYFCSEDPYFEKRCKDKVDVVILAFLNAKYDQYVLNSKSTSN</sequence>
<accession>A0ABV5F6M1</accession>
<name>A0ABV5F6M1_9FLAO</name>
<keyword evidence="2" id="KW-1185">Reference proteome</keyword>
<evidence type="ECO:0000313" key="2">
    <source>
        <dbReference type="Proteomes" id="UP001589605"/>
    </source>
</evidence>